<reference evidence="2" key="2">
    <citation type="journal article" date="2011" name="J. Biotechnol.">
        <title>The complete genome sequence of the dominant Sinorhizobium meliloti field isolate SM11 extends the S. meliloti pan-genome.</title>
        <authorList>
            <person name="Schneiker-Bekel S."/>
            <person name="Wibberg D."/>
            <person name="Bekel T."/>
            <person name="Blom J."/>
            <person name="Linke B."/>
            <person name="Neuweger H."/>
            <person name="Stiens M."/>
            <person name="Vorholter F.J."/>
            <person name="Weidner S."/>
            <person name="Goesmann A."/>
            <person name="Puhler A."/>
            <person name="Schluter A."/>
        </authorList>
    </citation>
    <scope>NUCLEOTIDE SEQUENCE [LARGE SCALE GENOMIC DNA]</scope>
    <source>
        <strain evidence="2">SM11</strain>
        <plasmid evidence="2">pSmeSM11a</plasmid>
    </source>
</reference>
<geneLocation type="plasmid" evidence="1 2">
    <name>pSmeSM11a</name>
</geneLocation>
<proteinExistence type="predicted"/>
<dbReference type="AlphaFoldDB" id="Q1WLC9"/>
<protein>
    <submittedName>
        <fullName evidence="1">Uncharacterized protein</fullName>
    </submittedName>
</protein>
<dbReference type="Proteomes" id="UP000009045">
    <property type="component" value="Plasmid pSmeSM11a"/>
</dbReference>
<evidence type="ECO:0000313" key="2">
    <source>
        <dbReference type="Proteomes" id="UP000009045"/>
    </source>
</evidence>
<sequence>MAPRPTEVAEQDLVVLSTVCVGASSSDWADAVLPPRPPYAERRYLLLCSKIADFQELPASECSIAERRGETKLVPKWSIATRLLSMRVGAT</sequence>
<accession>Q1WLC9</accession>
<organism evidence="1 2">
    <name type="scientific">Sinorhizobium meliloti (strain SM11)</name>
    <dbReference type="NCBI Taxonomy" id="707241"/>
    <lineage>
        <taxon>Bacteria</taxon>
        <taxon>Pseudomonadati</taxon>
        <taxon>Pseudomonadota</taxon>
        <taxon>Alphaproteobacteria</taxon>
        <taxon>Hyphomicrobiales</taxon>
        <taxon>Rhizobiaceae</taxon>
        <taxon>Sinorhizobium/Ensifer group</taxon>
        <taxon>Sinorhizobium</taxon>
    </lineage>
</organism>
<reference evidence="1 2" key="1">
    <citation type="journal article" date="2006" name="Appl. Environ. Microbiol.">
        <title>Sequence analysis of the 144-kilobase accessory plasmid pSmeSM11a, isolated from a dominant Sinorhizobium meliloti strain identified during a long-term field release experiment.</title>
        <authorList>
            <person name="Stiens M."/>
            <person name="Schneiker S."/>
            <person name="Keller M."/>
            <person name="Kuhn S."/>
            <person name="Puhler A."/>
            <person name="Schluter A."/>
        </authorList>
    </citation>
    <scope>NUCLEOTIDE SEQUENCE [LARGE SCALE GENOMIC DNA]</scope>
    <source>
        <strain evidence="2">SM11</strain>
        <plasmid evidence="1 2">pSmeSM11a</plasmid>
    </source>
</reference>
<evidence type="ECO:0000313" key="1">
    <source>
        <dbReference type="EMBL" id="ABA56071.1"/>
    </source>
</evidence>
<name>Q1WLC9_SINMM</name>
<dbReference type="EMBL" id="DQ145546">
    <property type="protein sequence ID" value="ABA56071.1"/>
    <property type="molecule type" value="Genomic_DNA"/>
</dbReference>
<keyword evidence="1" id="KW-0614">Plasmid</keyword>